<accession>A0A8J8JSX0</accession>
<comment type="caution">
    <text evidence="1">The sequence shown here is derived from an EMBL/GenBank/DDBJ whole genome shotgun (WGS) entry which is preliminary data.</text>
</comment>
<gene>
    <name evidence="1" type="ORF">GD597_01095</name>
</gene>
<dbReference type="RefSeq" id="WP_171605948.1">
    <property type="nucleotide sequence ID" value="NZ_WHPF01000001.1"/>
</dbReference>
<evidence type="ECO:0000313" key="2">
    <source>
        <dbReference type="Proteomes" id="UP000598971"/>
    </source>
</evidence>
<proteinExistence type="predicted"/>
<protein>
    <submittedName>
        <fullName evidence="1">Uncharacterized protein</fullName>
    </submittedName>
</protein>
<keyword evidence="2" id="KW-1185">Reference proteome</keyword>
<name>A0A8J8JSX0_9BACT</name>
<dbReference type="Proteomes" id="UP000598971">
    <property type="component" value="Unassembled WGS sequence"/>
</dbReference>
<reference evidence="1" key="1">
    <citation type="submission" date="2019-10" db="EMBL/GenBank/DDBJ databases">
        <title>Draft genome sequence of Panacibacter sp. KCS-6.</title>
        <authorList>
            <person name="Yim K.J."/>
        </authorList>
    </citation>
    <scope>NUCLEOTIDE SEQUENCE</scope>
    <source>
        <strain evidence="1">KCS-6</strain>
    </source>
</reference>
<evidence type="ECO:0000313" key="1">
    <source>
        <dbReference type="EMBL" id="NNV54034.1"/>
    </source>
</evidence>
<dbReference type="EMBL" id="WHPF01000001">
    <property type="protein sequence ID" value="NNV54034.1"/>
    <property type="molecule type" value="Genomic_DNA"/>
</dbReference>
<sequence length="125" mass="14358">MRKIVSILLIVAFFVQCTSQLWILAAFKINQDYIANNLCINRFESIPVCKGSCILENQLNKDQKQQQQIPDLKAKEISLFCQDYSSKLSFEAILYNTNIAFPSFKTAFITSAYLESVFHPPSYFV</sequence>
<organism evidence="1 2">
    <name type="scientific">Limnovirga soli</name>
    <dbReference type="NCBI Taxonomy" id="2656915"/>
    <lineage>
        <taxon>Bacteria</taxon>
        <taxon>Pseudomonadati</taxon>
        <taxon>Bacteroidota</taxon>
        <taxon>Chitinophagia</taxon>
        <taxon>Chitinophagales</taxon>
        <taxon>Chitinophagaceae</taxon>
        <taxon>Limnovirga</taxon>
    </lineage>
</organism>
<dbReference type="AlphaFoldDB" id="A0A8J8JSX0"/>